<evidence type="ECO:0000313" key="1">
    <source>
        <dbReference type="EMBL" id="KAG8593637.1"/>
    </source>
</evidence>
<sequence>MLFRDPPDTARGLGVVLHKILSAAFDPSTPTWRSVIVTVLNGKFLPCTREAVLNLPHEFTSEILQSLIEPFQTHSPQSICAFY</sequence>
<protein>
    <submittedName>
        <fullName evidence="1">Uncharacterized protein</fullName>
    </submittedName>
</protein>
<dbReference type="EMBL" id="WNYA01000001">
    <property type="protein sequence ID" value="KAG8593637.1"/>
    <property type="molecule type" value="Genomic_DNA"/>
</dbReference>
<name>A0AAV7D843_ENGPU</name>
<reference evidence="1" key="1">
    <citation type="thesis" date="2020" institute="ProQuest LLC" country="789 East Eisenhower Parkway, Ann Arbor, MI, USA">
        <title>Comparative Genomics and Chromosome Evolution.</title>
        <authorList>
            <person name="Mudd A.B."/>
        </authorList>
    </citation>
    <scope>NUCLEOTIDE SEQUENCE</scope>
    <source>
        <strain evidence="1">237g6f4</strain>
        <tissue evidence="1">Blood</tissue>
    </source>
</reference>
<evidence type="ECO:0000313" key="2">
    <source>
        <dbReference type="Proteomes" id="UP000824782"/>
    </source>
</evidence>
<accession>A0AAV7D843</accession>
<proteinExistence type="predicted"/>
<keyword evidence="2" id="KW-1185">Reference proteome</keyword>
<dbReference type="AlphaFoldDB" id="A0AAV7D843"/>
<comment type="caution">
    <text evidence="1">The sequence shown here is derived from an EMBL/GenBank/DDBJ whole genome shotgun (WGS) entry which is preliminary data.</text>
</comment>
<organism evidence="1 2">
    <name type="scientific">Engystomops pustulosus</name>
    <name type="common">Tungara frog</name>
    <name type="synonym">Physalaemus pustulosus</name>
    <dbReference type="NCBI Taxonomy" id="76066"/>
    <lineage>
        <taxon>Eukaryota</taxon>
        <taxon>Metazoa</taxon>
        <taxon>Chordata</taxon>
        <taxon>Craniata</taxon>
        <taxon>Vertebrata</taxon>
        <taxon>Euteleostomi</taxon>
        <taxon>Amphibia</taxon>
        <taxon>Batrachia</taxon>
        <taxon>Anura</taxon>
        <taxon>Neobatrachia</taxon>
        <taxon>Hyloidea</taxon>
        <taxon>Leptodactylidae</taxon>
        <taxon>Leiuperinae</taxon>
        <taxon>Engystomops</taxon>
    </lineage>
</organism>
<gene>
    <name evidence="1" type="ORF">GDO81_000912</name>
</gene>
<dbReference type="Proteomes" id="UP000824782">
    <property type="component" value="Unassembled WGS sequence"/>
</dbReference>